<name>A0A2H4S9B8_CORMI</name>
<keyword evidence="4" id="KW-0223">Dioxygenase</keyword>
<keyword evidence="1" id="KW-0285">Flavoprotein</keyword>
<dbReference type="InterPro" id="IPR013785">
    <property type="entry name" value="Aldolase_TIM"/>
</dbReference>
<protein>
    <submittedName>
        <fullName evidence="4">2-nitropropane dioxygenase</fullName>
    </submittedName>
</protein>
<dbReference type="PANTHER" id="PTHR32332">
    <property type="entry name" value="2-NITROPROPANE DIOXYGENASE"/>
    <property type="match status" value="1"/>
</dbReference>
<sequence>MPGPITTPLTTILNCQHPIMLAGMAEVSGGRLAAAVANAGGFSVVGGYQCTPEQLRRAIRDMKQHFARPDLPFGVALAIPQCGGRARKTNRDASGGKLDELVNMAIRSGARLFVSTAGVPPRPVIDRLHAAGVLVMNLVGHPKHAVRALDAGVDMLCAQGAEGRGHTGDVPASVLVPAVVAVARRYAPPMLGGQAPAIVVAGGGIAGGAALAAALMQGAAGAWVCTRFVASEEAHASEAAKQAILDCGFGGTERTLVLTGRPLRMRANDYIREWHARPDEIERLCAQGVVPMDQDNKEGRPVDIPVLMGEVAGAITDIQPAGVIVQNMVKEATEMLQLGGVYLGQRSKL</sequence>
<proteinExistence type="predicted"/>
<dbReference type="VEuPathDB" id="FungiDB:A9K55_003449"/>
<dbReference type="Proteomes" id="UP000323067">
    <property type="component" value="Chromosome iv"/>
</dbReference>
<evidence type="ECO:0000256" key="2">
    <source>
        <dbReference type="ARBA" id="ARBA00022643"/>
    </source>
</evidence>
<dbReference type="CDD" id="cd04730">
    <property type="entry name" value="NPD_like"/>
    <property type="match status" value="1"/>
</dbReference>
<keyword evidence="2" id="KW-0288">FMN</keyword>
<dbReference type="Gene3D" id="3.20.20.70">
    <property type="entry name" value="Aldolase class I"/>
    <property type="match status" value="1"/>
</dbReference>
<dbReference type="SUPFAM" id="SSF51412">
    <property type="entry name" value="Inosine monophosphate dehydrogenase (IMPDH)"/>
    <property type="match status" value="1"/>
</dbReference>
<dbReference type="OrthoDB" id="10265891at2759"/>
<dbReference type="PANTHER" id="PTHR32332:SF36">
    <property type="entry name" value="2-NITROPROPANE DIOXYGENASE FAMILY, PUTATIVE (AFU_ORTHOLOGUE AFUA_4G07940)-RELATED"/>
    <property type="match status" value="1"/>
</dbReference>
<gene>
    <name evidence="4" type="ORF">A9K55_003449</name>
</gene>
<dbReference type="GO" id="GO:0051213">
    <property type="term" value="F:dioxygenase activity"/>
    <property type="evidence" value="ECO:0007669"/>
    <property type="project" value="UniProtKB-KW"/>
</dbReference>
<reference evidence="4 5" key="1">
    <citation type="journal article" date="2017" name="BMC Genomics">
        <title>Chromosome level assembly and secondary metabolite potential of the parasitic fungus Cordyceps militaris.</title>
        <authorList>
            <person name="Kramer G.J."/>
            <person name="Nodwell J.R."/>
        </authorList>
    </citation>
    <scope>NUCLEOTIDE SEQUENCE [LARGE SCALE GENOMIC DNA]</scope>
    <source>
        <strain evidence="4 5">ATCC 34164</strain>
    </source>
</reference>
<dbReference type="AlphaFoldDB" id="A0A2H4S9B8"/>
<dbReference type="InterPro" id="IPR004136">
    <property type="entry name" value="NMO"/>
</dbReference>
<dbReference type="GO" id="GO:0018580">
    <property type="term" value="F:nitronate monooxygenase activity"/>
    <property type="evidence" value="ECO:0007669"/>
    <property type="project" value="InterPro"/>
</dbReference>
<accession>A0A2H4S9B8</accession>
<evidence type="ECO:0000256" key="3">
    <source>
        <dbReference type="ARBA" id="ARBA00023002"/>
    </source>
</evidence>
<evidence type="ECO:0000256" key="1">
    <source>
        <dbReference type="ARBA" id="ARBA00022630"/>
    </source>
</evidence>
<keyword evidence="3" id="KW-0560">Oxidoreductase</keyword>
<dbReference type="EMBL" id="CP023322">
    <property type="protein sequence ID" value="ATY59700.1"/>
    <property type="molecule type" value="Genomic_DNA"/>
</dbReference>
<organism evidence="4 5">
    <name type="scientific">Cordyceps militaris</name>
    <name type="common">Caterpillar fungus</name>
    <name type="synonym">Clavaria militaris</name>
    <dbReference type="NCBI Taxonomy" id="73501"/>
    <lineage>
        <taxon>Eukaryota</taxon>
        <taxon>Fungi</taxon>
        <taxon>Dikarya</taxon>
        <taxon>Ascomycota</taxon>
        <taxon>Pezizomycotina</taxon>
        <taxon>Sordariomycetes</taxon>
        <taxon>Hypocreomycetidae</taxon>
        <taxon>Hypocreales</taxon>
        <taxon>Cordycipitaceae</taxon>
        <taxon>Cordyceps</taxon>
    </lineage>
</organism>
<evidence type="ECO:0000313" key="5">
    <source>
        <dbReference type="Proteomes" id="UP000323067"/>
    </source>
</evidence>
<dbReference type="VEuPathDB" id="FungiDB:CCM_09507"/>
<dbReference type="Pfam" id="PF03060">
    <property type="entry name" value="NMO"/>
    <property type="match status" value="1"/>
</dbReference>
<evidence type="ECO:0000313" key="4">
    <source>
        <dbReference type="EMBL" id="ATY59700.1"/>
    </source>
</evidence>